<feature type="domain" description="TadE-like" evidence="2">
    <location>
        <begin position="9"/>
        <end position="51"/>
    </location>
</feature>
<keyword evidence="1" id="KW-0812">Transmembrane</keyword>
<sequence>MRRLRSDRGAEAVEFALLAPILILLLVGIVEFGRAYHVQSMLSAAARDGVRVMALEDDPAAATAVTVASASPVHLAPGDISVSPVSCQDASAGTIPTAQVVVTYQFEFLAGMLGPDITLTGKGTMRCFG</sequence>
<dbReference type="InterPro" id="IPR012495">
    <property type="entry name" value="TadE-like_dom"/>
</dbReference>
<dbReference type="OrthoDB" id="5190946at2"/>
<keyword evidence="4" id="KW-1185">Reference proteome</keyword>
<evidence type="ECO:0000259" key="2">
    <source>
        <dbReference type="Pfam" id="PF07811"/>
    </source>
</evidence>
<name>A0A291GNX5_9MICO</name>
<dbReference type="Pfam" id="PF07811">
    <property type="entry name" value="TadE"/>
    <property type="match status" value="1"/>
</dbReference>
<keyword evidence="1" id="KW-0472">Membrane</keyword>
<proteinExistence type="predicted"/>
<evidence type="ECO:0000256" key="1">
    <source>
        <dbReference type="SAM" id="Phobius"/>
    </source>
</evidence>
<evidence type="ECO:0000313" key="3">
    <source>
        <dbReference type="EMBL" id="ATG51867.1"/>
    </source>
</evidence>
<accession>A0A291GNX5</accession>
<reference evidence="4" key="1">
    <citation type="submission" date="2017-09" db="EMBL/GenBank/DDBJ databases">
        <title>Brachybacterium sp. VM2412.</title>
        <authorList>
            <person name="Tak E.J."/>
            <person name="Bae J.-W."/>
        </authorList>
    </citation>
    <scope>NUCLEOTIDE SEQUENCE [LARGE SCALE GENOMIC DNA]</scope>
    <source>
        <strain evidence="4">VM2412</strain>
    </source>
</reference>
<dbReference type="Proteomes" id="UP000218165">
    <property type="component" value="Chromosome"/>
</dbReference>
<organism evidence="3 4">
    <name type="scientific">Brachybacterium vulturis</name>
    <dbReference type="NCBI Taxonomy" id="2017484"/>
    <lineage>
        <taxon>Bacteria</taxon>
        <taxon>Bacillati</taxon>
        <taxon>Actinomycetota</taxon>
        <taxon>Actinomycetes</taxon>
        <taxon>Micrococcales</taxon>
        <taxon>Dermabacteraceae</taxon>
        <taxon>Brachybacterium</taxon>
    </lineage>
</organism>
<protein>
    <submittedName>
        <fullName evidence="3">Pilus assembly protein TadE</fullName>
    </submittedName>
</protein>
<dbReference type="EMBL" id="CP023563">
    <property type="protein sequence ID" value="ATG51867.1"/>
    <property type="molecule type" value="Genomic_DNA"/>
</dbReference>
<evidence type="ECO:0000313" key="4">
    <source>
        <dbReference type="Proteomes" id="UP000218165"/>
    </source>
</evidence>
<feature type="transmembrane region" description="Helical" evidence="1">
    <location>
        <begin position="12"/>
        <end position="33"/>
    </location>
</feature>
<dbReference type="RefSeq" id="WP_096802986.1">
    <property type="nucleotide sequence ID" value="NZ_CP023563.1"/>
</dbReference>
<keyword evidence="1" id="KW-1133">Transmembrane helix</keyword>
<dbReference type="KEGG" id="brz:CFK38_10280"/>
<gene>
    <name evidence="3" type="ORF">CFK38_10280</name>
</gene>
<dbReference type="AlphaFoldDB" id="A0A291GNX5"/>